<feature type="transmembrane region" description="Helical" evidence="1">
    <location>
        <begin position="474"/>
        <end position="495"/>
    </location>
</feature>
<proteinExistence type="predicted"/>
<keyword evidence="1" id="KW-0472">Membrane</keyword>
<gene>
    <name evidence="2" type="ORF">CA54_22000</name>
</gene>
<evidence type="ECO:0000256" key="1">
    <source>
        <dbReference type="SAM" id="Phobius"/>
    </source>
</evidence>
<reference evidence="2 3" key="1">
    <citation type="submission" date="2019-02" db="EMBL/GenBank/DDBJ databases">
        <title>Deep-cultivation of Planctomycetes and their phenomic and genomic characterization uncovers novel biology.</title>
        <authorList>
            <person name="Wiegand S."/>
            <person name="Jogler M."/>
            <person name="Boedeker C."/>
            <person name="Pinto D."/>
            <person name="Vollmers J."/>
            <person name="Rivas-Marin E."/>
            <person name="Kohn T."/>
            <person name="Peeters S.H."/>
            <person name="Heuer A."/>
            <person name="Rast P."/>
            <person name="Oberbeckmann S."/>
            <person name="Bunk B."/>
            <person name="Jeske O."/>
            <person name="Meyerdierks A."/>
            <person name="Storesund J.E."/>
            <person name="Kallscheuer N."/>
            <person name="Luecker S."/>
            <person name="Lage O.M."/>
            <person name="Pohl T."/>
            <person name="Merkel B.J."/>
            <person name="Hornburger P."/>
            <person name="Mueller R.-W."/>
            <person name="Bruemmer F."/>
            <person name="Labrenz M."/>
            <person name="Spormann A.M."/>
            <person name="Op Den Camp H."/>
            <person name="Overmann J."/>
            <person name="Amann R."/>
            <person name="Jetten M.S.M."/>
            <person name="Mascher T."/>
            <person name="Medema M.H."/>
            <person name="Devos D.P."/>
            <person name="Kaster A.-K."/>
            <person name="Ovreas L."/>
            <person name="Rohde M."/>
            <person name="Galperin M.Y."/>
            <person name="Jogler C."/>
        </authorList>
    </citation>
    <scope>NUCLEOTIDE SEQUENCE [LARGE SCALE GENOMIC DNA]</scope>
    <source>
        <strain evidence="2 3">CA54</strain>
    </source>
</reference>
<keyword evidence="1" id="KW-0812">Transmembrane</keyword>
<feature type="transmembrane region" description="Helical" evidence="1">
    <location>
        <begin position="378"/>
        <end position="396"/>
    </location>
</feature>
<dbReference type="AlphaFoldDB" id="A0A5C6BMW7"/>
<protein>
    <recommendedName>
        <fullName evidence="4">TIGR00341 family protein</fullName>
    </recommendedName>
</protein>
<sequence length="596" mass="64665">MTIIAFVPHPDASQSVVRWAQALNGDKETVEYICYERDSAGKTQAAVRAFLKQNGDTQSVVGGSAARNIVDTVVERCRSVRASKLVTVRFAIESLDVTGIRTQTSEDLIRSAPCATYMALFGQTPLKDIRKILLIANSGPHDMAALRFADQLRRKSNATLTIATIEDESNAKAEHAGERAIQSLLHDADLDEEPFETKVVVDRIRHRGIRKCYEGHDLIISGSESTRDIWPLRQSLNETTAIIIKRNPPLRLRSIVEWFPHVNPRDHAELLQDLRQGSRWNSDFVGMLALASAIATLGLMQNSTAVVIGSMLLAPLMTPMIGTGLALAQANLKLAKACATSIAYGTLLTFAISLLLGIITPARETLPPEVLSRGAPNIWDLLIAFFSAMAATFAMARPNLSGAVAGVAIATALVPPVCAAGLSLSHGSYGNSLGAMLLFGTNLIAIIVASRFTFALLGIAPYRTLPRHRFLAWWGRWGLVGLMVIISGPLSFMLLGQFDEGRSQTAIYPVTRAVSRALHERVAQDSGVEITLLGRPSVHEGVLIHIASNQDLPPSYADELRAIVRVEMNDPEVPVIVIALQGLWLSDSDEGLQGRQ</sequence>
<dbReference type="PANTHER" id="PTHR20992">
    <property type="entry name" value="AT15442P-RELATED"/>
    <property type="match status" value="1"/>
</dbReference>
<name>A0A5C6BMW7_9PLAN</name>
<keyword evidence="3" id="KW-1185">Reference proteome</keyword>
<dbReference type="Gene3D" id="3.40.50.12370">
    <property type="match status" value="1"/>
</dbReference>
<dbReference type="Proteomes" id="UP000320735">
    <property type="component" value="Unassembled WGS sequence"/>
</dbReference>
<organism evidence="2 3">
    <name type="scientific">Symmachiella macrocystis</name>
    <dbReference type="NCBI Taxonomy" id="2527985"/>
    <lineage>
        <taxon>Bacteria</taxon>
        <taxon>Pseudomonadati</taxon>
        <taxon>Planctomycetota</taxon>
        <taxon>Planctomycetia</taxon>
        <taxon>Planctomycetales</taxon>
        <taxon>Planctomycetaceae</taxon>
        <taxon>Symmachiella</taxon>
    </lineage>
</organism>
<evidence type="ECO:0000313" key="2">
    <source>
        <dbReference type="EMBL" id="TWU13365.1"/>
    </source>
</evidence>
<keyword evidence="1" id="KW-1133">Transmembrane helix</keyword>
<comment type="caution">
    <text evidence="2">The sequence shown here is derived from an EMBL/GenBank/DDBJ whole genome shotgun (WGS) entry which is preliminary data.</text>
</comment>
<feature type="transmembrane region" description="Helical" evidence="1">
    <location>
        <begin position="334"/>
        <end position="358"/>
    </location>
</feature>
<evidence type="ECO:0000313" key="3">
    <source>
        <dbReference type="Proteomes" id="UP000320735"/>
    </source>
</evidence>
<dbReference type="OrthoDB" id="9790659at2"/>
<dbReference type="SUPFAM" id="SSF52402">
    <property type="entry name" value="Adenine nucleotide alpha hydrolases-like"/>
    <property type="match status" value="1"/>
</dbReference>
<evidence type="ECO:0008006" key="4">
    <source>
        <dbReference type="Google" id="ProtNLM"/>
    </source>
</evidence>
<dbReference type="EMBL" id="SJPP01000001">
    <property type="protein sequence ID" value="TWU13365.1"/>
    <property type="molecule type" value="Genomic_DNA"/>
</dbReference>
<feature type="transmembrane region" description="Helical" evidence="1">
    <location>
        <begin position="436"/>
        <end position="462"/>
    </location>
</feature>
<feature type="transmembrane region" description="Helical" evidence="1">
    <location>
        <begin position="306"/>
        <end position="327"/>
    </location>
</feature>
<dbReference type="Pfam" id="PF04087">
    <property type="entry name" value="DUF389"/>
    <property type="match status" value="1"/>
</dbReference>
<accession>A0A5C6BMW7</accession>
<dbReference type="InterPro" id="IPR005240">
    <property type="entry name" value="DUF389"/>
</dbReference>
<dbReference type="PANTHER" id="PTHR20992:SF9">
    <property type="entry name" value="AT15442P-RELATED"/>
    <property type="match status" value="1"/>
</dbReference>
<feature type="transmembrane region" description="Helical" evidence="1">
    <location>
        <begin position="403"/>
        <end position="424"/>
    </location>
</feature>